<keyword evidence="2" id="KW-0812">Transmembrane</keyword>
<accession>A0A6J4S062</accession>
<keyword evidence="3" id="KW-0808">Transferase</keyword>
<feature type="transmembrane region" description="Helical" evidence="2">
    <location>
        <begin position="159"/>
        <end position="179"/>
    </location>
</feature>
<evidence type="ECO:0000256" key="2">
    <source>
        <dbReference type="SAM" id="Phobius"/>
    </source>
</evidence>
<dbReference type="GO" id="GO:0008654">
    <property type="term" value="P:phospholipid biosynthetic process"/>
    <property type="evidence" value="ECO:0007669"/>
    <property type="project" value="InterPro"/>
</dbReference>
<protein>
    <submittedName>
        <fullName evidence="3">Phosphatidylinositol phosphate synthase @ Archaetidylinositol phosphate synthase</fullName>
        <ecNumber evidence="3">2.7.8.39</ecNumber>
    </submittedName>
</protein>
<proteinExistence type="predicted"/>
<dbReference type="InterPro" id="IPR000462">
    <property type="entry name" value="CDP-OH_P_trans"/>
</dbReference>
<evidence type="ECO:0000313" key="3">
    <source>
        <dbReference type="EMBL" id="CAA9486154.1"/>
    </source>
</evidence>
<dbReference type="EC" id="2.7.8.39" evidence="3"/>
<keyword evidence="2" id="KW-0472">Membrane</keyword>
<keyword evidence="2" id="KW-1133">Transmembrane helix</keyword>
<dbReference type="GO" id="GO:0016780">
    <property type="term" value="F:phosphotransferase activity, for other substituted phosphate groups"/>
    <property type="evidence" value="ECO:0007669"/>
    <property type="project" value="InterPro"/>
</dbReference>
<organism evidence="3">
    <name type="scientific">uncultured Solirubrobacterales bacterium</name>
    <dbReference type="NCBI Taxonomy" id="768556"/>
    <lineage>
        <taxon>Bacteria</taxon>
        <taxon>Bacillati</taxon>
        <taxon>Actinomycetota</taxon>
        <taxon>Thermoleophilia</taxon>
        <taxon>Solirubrobacterales</taxon>
        <taxon>environmental samples</taxon>
    </lineage>
</organism>
<dbReference type="Gene3D" id="1.20.120.1760">
    <property type="match status" value="1"/>
</dbReference>
<feature type="transmembrane region" description="Helical" evidence="2">
    <location>
        <begin position="77"/>
        <end position="107"/>
    </location>
</feature>
<feature type="region of interest" description="Disordered" evidence="1">
    <location>
        <begin position="15"/>
        <end position="61"/>
    </location>
</feature>
<sequence>MGEARISPPFAGRLWFVSPRSEPTNGTRTRSRRSAAPKDGAHGGPSQRPSTDREARSSEMRDLARQRLIDSRLTPNAISLTGFALNLVAAGLIVAELFVLGAIAFAVGSAADALDGRYSRMSGKGTQFGAFLDSTLDRVEEGVVLVAVGVYFASQQDEVAVAATIVAVLGSLMVSYTRARAEALGVECKVGLAQRPPRVVILGIGILFATGAGLGDFSLLAPAIYALAALTSITAIQRVLHVRAKLRAAGGV</sequence>
<dbReference type="EMBL" id="CADCVU010000043">
    <property type="protein sequence ID" value="CAA9486154.1"/>
    <property type="molecule type" value="Genomic_DNA"/>
</dbReference>
<dbReference type="InterPro" id="IPR043130">
    <property type="entry name" value="CDP-OH_PTrfase_TM_dom"/>
</dbReference>
<feature type="transmembrane region" description="Helical" evidence="2">
    <location>
        <begin position="199"/>
        <end position="217"/>
    </location>
</feature>
<gene>
    <name evidence="3" type="ORF">AVDCRST_MAG45-462</name>
</gene>
<dbReference type="AlphaFoldDB" id="A0A6J4S062"/>
<name>A0A6J4S062_9ACTN</name>
<dbReference type="Pfam" id="PF01066">
    <property type="entry name" value="CDP-OH_P_transf"/>
    <property type="match status" value="1"/>
</dbReference>
<evidence type="ECO:0000256" key="1">
    <source>
        <dbReference type="SAM" id="MobiDB-lite"/>
    </source>
</evidence>
<feature type="transmembrane region" description="Helical" evidence="2">
    <location>
        <begin position="223"/>
        <end position="240"/>
    </location>
</feature>
<dbReference type="GO" id="GO:0016020">
    <property type="term" value="C:membrane"/>
    <property type="evidence" value="ECO:0007669"/>
    <property type="project" value="InterPro"/>
</dbReference>
<reference evidence="3" key="1">
    <citation type="submission" date="2020-02" db="EMBL/GenBank/DDBJ databases">
        <authorList>
            <person name="Meier V. D."/>
        </authorList>
    </citation>
    <scope>NUCLEOTIDE SEQUENCE</scope>
    <source>
        <strain evidence="3">AVDCRST_MAG45</strain>
    </source>
</reference>
<feature type="compositionally biased region" description="Basic and acidic residues" evidence="1">
    <location>
        <begin position="50"/>
        <end position="61"/>
    </location>
</feature>